<proteinExistence type="inferred from homology"/>
<dbReference type="OrthoDB" id="1928191at2759"/>
<feature type="transmembrane region" description="Helical" evidence="6">
    <location>
        <begin position="164"/>
        <end position="182"/>
    </location>
</feature>
<sequence length="197" mass="21608">MEDPLLRRYDMARDNMPLKSAGNVRHSFGDKAFTGVANLVKLLPTATVFLFQFLNPVLTHNGHCNTVNKYLTGVLLGVCSLSCFFSSFTDSYKGSDGVTHYGVATKNGLWPSPASDDVSSYRVRVGDFVHAFFSLLVFVVVVMLDPNTVSCYYPSFELTQKVLLMVLPPVVGAISSVVFVAFPNKRHGIGNFPSQTL</sequence>
<evidence type="ECO:0000256" key="2">
    <source>
        <dbReference type="ARBA" id="ARBA00008707"/>
    </source>
</evidence>
<keyword evidence="8" id="KW-1185">Reference proteome</keyword>
<gene>
    <name evidence="7" type="ORF">GIB67_034419</name>
</gene>
<evidence type="ECO:0000256" key="5">
    <source>
        <dbReference type="ARBA" id="ARBA00023136"/>
    </source>
</evidence>
<keyword evidence="3 6" id="KW-0812">Transmembrane</keyword>
<dbReference type="PANTHER" id="PTHR31621">
    <property type="entry name" value="PROTEIN DMP3"/>
    <property type="match status" value="1"/>
</dbReference>
<reference evidence="7 8" key="1">
    <citation type="journal article" date="2020" name="IScience">
        <title>Genome Sequencing of the Endangered Kingdonia uniflora (Circaeasteraceae, Ranunculales) Reveals Potential Mechanisms of Evolutionary Specialization.</title>
        <authorList>
            <person name="Sun Y."/>
            <person name="Deng T."/>
            <person name="Zhang A."/>
            <person name="Moore M.J."/>
            <person name="Landis J.B."/>
            <person name="Lin N."/>
            <person name="Zhang H."/>
            <person name="Zhang X."/>
            <person name="Huang J."/>
            <person name="Zhang X."/>
            <person name="Sun H."/>
            <person name="Wang H."/>
        </authorList>
    </citation>
    <scope>NUCLEOTIDE SEQUENCE [LARGE SCALE GENOMIC DNA]</scope>
    <source>
        <strain evidence="7">TB1705</strain>
        <tissue evidence="7">Leaf</tissue>
    </source>
</reference>
<dbReference type="GO" id="GO:0016020">
    <property type="term" value="C:membrane"/>
    <property type="evidence" value="ECO:0007669"/>
    <property type="project" value="UniProtKB-SubCell"/>
</dbReference>
<comment type="similarity">
    <text evidence="2">Belongs to the plant DMP1 protein family.</text>
</comment>
<dbReference type="InterPro" id="IPR007770">
    <property type="entry name" value="DMP"/>
</dbReference>
<dbReference type="GO" id="GO:0010256">
    <property type="term" value="P:endomembrane system organization"/>
    <property type="evidence" value="ECO:0007669"/>
    <property type="project" value="TreeGrafter"/>
</dbReference>
<keyword evidence="4 6" id="KW-1133">Transmembrane helix</keyword>
<dbReference type="PANTHER" id="PTHR31621:SF66">
    <property type="entry name" value="PROTEIN DMP2"/>
    <property type="match status" value="1"/>
</dbReference>
<evidence type="ECO:0000256" key="6">
    <source>
        <dbReference type="SAM" id="Phobius"/>
    </source>
</evidence>
<dbReference type="AlphaFoldDB" id="A0A7J7PAV9"/>
<comment type="subcellular location">
    <subcellularLocation>
        <location evidence="1">Membrane</location>
        <topology evidence="1">Multi-pass membrane protein</topology>
    </subcellularLocation>
</comment>
<evidence type="ECO:0000313" key="7">
    <source>
        <dbReference type="EMBL" id="KAF6176557.1"/>
    </source>
</evidence>
<dbReference type="GO" id="GO:0005737">
    <property type="term" value="C:cytoplasm"/>
    <property type="evidence" value="ECO:0007669"/>
    <property type="project" value="UniProtKB-ARBA"/>
</dbReference>
<name>A0A7J7PAV9_9MAGN</name>
<comment type="caution">
    <text evidence="7">The sequence shown here is derived from an EMBL/GenBank/DDBJ whole genome shotgun (WGS) entry which is preliminary data.</text>
</comment>
<protein>
    <submittedName>
        <fullName evidence="7">Uncharacterized protein</fullName>
    </submittedName>
</protein>
<accession>A0A7J7PAV9</accession>
<evidence type="ECO:0000256" key="3">
    <source>
        <dbReference type="ARBA" id="ARBA00022692"/>
    </source>
</evidence>
<dbReference type="Pfam" id="PF05078">
    <property type="entry name" value="DUF679"/>
    <property type="match status" value="1"/>
</dbReference>
<feature type="transmembrane region" description="Helical" evidence="6">
    <location>
        <begin position="125"/>
        <end position="144"/>
    </location>
</feature>
<keyword evidence="5 6" id="KW-0472">Membrane</keyword>
<evidence type="ECO:0000313" key="8">
    <source>
        <dbReference type="Proteomes" id="UP000541444"/>
    </source>
</evidence>
<evidence type="ECO:0000256" key="4">
    <source>
        <dbReference type="ARBA" id="ARBA00022989"/>
    </source>
</evidence>
<dbReference type="EMBL" id="JACGCM010000067">
    <property type="protein sequence ID" value="KAF6176557.1"/>
    <property type="molecule type" value="Genomic_DNA"/>
</dbReference>
<organism evidence="7 8">
    <name type="scientific">Kingdonia uniflora</name>
    <dbReference type="NCBI Taxonomy" id="39325"/>
    <lineage>
        <taxon>Eukaryota</taxon>
        <taxon>Viridiplantae</taxon>
        <taxon>Streptophyta</taxon>
        <taxon>Embryophyta</taxon>
        <taxon>Tracheophyta</taxon>
        <taxon>Spermatophyta</taxon>
        <taxon>Magnoliopsida</taxon>
        <taxon>Ranunculales</taxon>
        <taxon>Circaeasteraceae</taxon>
        <taxon>Kingdonia</taxon>
    </lineage>
</organism>
<dbReference type="Proteomes" id="UP000541444">
    <property type="component" value="Unassembled WGS sequence"/>
</dbReference>
<evidence type="ECO:0000256" key="1">
    <source>
        <dbReference type="ARBA" id="ARBA00004141"/>
    </source>
</evidence>